<comment type="caution">
    <text evidence="1">The sequence shown here is derived from an EMBL/GenBank/DDBJ whole genome shotgun (WGS) entry which is preliminary data.</text>
</comment>
<dbReference type="EMBL" id="VSSQ01045264">
    <property type="protein sequence ID" value="MPM99150.1"/>
    <property type="molecule type" value="Genomic_DNA"/>
</dbReference>
<sequence length="46" mass="5554">MGSIGRRIGSGTKEINFYLYRRVAEQAQELRFRDYFGRHEVEQQNF</sequence>
<name>A0A645EBD2_9ZZZZ</name>
<gene>
    <name evidence="1" type="ORF">SDC9_146341</name>
</gene>
<proteinExistence type="predicted"/>
<dbReference type="AlphaFoldDB" id="A0A645EBD2"/>
<organism evidence="1">
    <name type="scientific">bioreactor metagenome</name>
    <dbReference type="NCBI Taxonomy" id="1076179"/>
    <lineage>
        <taxon>unclassified sequences</taxon>
        <taxon>metagenomes</taxon>
        <taxon>ecological metagenomes</taxon>
    </lineage>
</organism>
<accession>A0A645EBD2</accession>
<protein>
    <submittedName>
        <fullName evidence="1">Uncharacterized protein</fullName>
    </submittedName>
</protein>
<evidence type="ECO:0000313" key="1">
    <source>
        <dbReference type="EMBL" id="MPM99150.1"/>
    </source>
</evidence>
<reference evidence="1" key="1">
    <citation type="submission" date="2019-08" db="EMBL/GenBank/DDBJ databases">
        <authorList>
            <person name="Kucharzyk K."/>
            <person name="Murdoch R.W."/>
            <person name="Higgins S."/>
            <person name="Loffler F."/>
        </authorList>
    </citation>
    <scope>NUCLEOTIDE SEQUENCE</scope>
</reference>